<evidence type="ECO:0000256" key="1">
    <source>
        <dbReference type="SAM" id="MobiDB-lite"/>
    </source>
</evidence>
<keyword evidence="3" id="KW-1185">Reference proteome</keyword>
<reference evidence="2 3" key="1">
    <citation type="journal article" date="2018" name="Sci. Rep.">
        <title>Comparative analysis of the Pocillopora damicornis genome highlights role of immune system in coral evolution.</title>
        <authorList>
            <person name="Cunning R."/>
            <person name="Bay R.A."/>
            <person name="Gillette P."/>
            <person name="Baker A.C."/>
            <person name="Traylor-Knowles N."/>
        </authorList>
    </citation>
    <scope>NUCLEOTIDE SEQUENCE [LARGE SCALE GENOMIC DNA]</scope>
    <source>
        <strain evidence="2">RSMAS</strain>
        <tissue evidence="2">Whole animal</tissue>
    </source>
</reference>
<dbReference type="STRING" id="46731.A0A3M6URF1"/>
<evidence type="ECO:0000313" key="3">
    <source>
        <dbReference type="Proteomes" id="UP000275408"/>
    </source>
</evidence>
<evidence type="ECO:0000313" key="2">
    <source>
        <dbReference type="EMBL" id="RMX56256.1"/>
    </source>
</evidence>
<comment type="caution">
    <text evidence="2">The sequence shown here is derived from an EMBL/GenBank/DDBJ whole genome shotgun (WGS) entry which is preliminary data.</text>
</comment>
<sequence>MASVDDRRKSNPSITEIRERINTRSKLHTWARKSGSHEDWKAFADLRREIKQSIRHAEREYFTQKVITNKGNTYSLWKIIRPALPSKSSQRPQHTRDTDVLANEFNRCFISVGQEVAKKSTELANQHGLQYNNPTPQVTLTSQQAQRDEGEK</sequence>
<gene>
    <name evidence="2" type="ORF">pdam_00024342</name>
</gene>
<dbReference type="AlphaFoldDB" id="A0A3M6URF1"/>
<feature type="compositionally biased region" description="Polar residues" evidence="1">
    <location>
        <begin position="125"/>
        <end position="145"/>
    </location>
</feature>
<proteinExistence type="predicted"/>
<feature type="region of interest" description="Disordered" evidence="1">
    <location>
        <begin position="125"/>
        <end position="152"/>
    </location>
</feature>
<accession>A0A3M6URF1</accession>
<organism evidence="2 3">
    <name type="scientific">Pocillopora damicornis</name>
    <name type="common">Cauliflower coral</name>
    <name type="synonym">Millepora damicornis</name>
    <dbReference type="NCBI Taxonomy" id="46731"/>
    <lineage>
        <taxon>Eukaryota</taxon>
        <taxon>Metazoa</taxon>
        <taxon>Cnidaria</taxon>
        <taxon>Anthozoa</taxon>
        <taxon>Hexacorallia</taxon>
        <taxon>Scleractinia</taxon>
        <taxon>Astrocoeniina</taxon>
        <taxon>Pocilloporidae</taxon>
        <taxon>Pocillopora</taxon>
    </lineage>
</organism>
<dbReference type="EMBL" id="RCHS01000876">
    <property type="protein sequence ID" value="RMX56256.1"/>
    <property type="molecule type" value="Genomic_DNA"/>
</dbReference>
<dbReference type="Proteomes" id="UP000275408">
    <property type="component" value="Unassembled WGS sequence"/>
</dbReference>
<protein>
    <submittedName>
        <fullName evidence="2">Uncharacterized protein</fullName>
    </submittedName>
</protein>
<name>A0A3M6URF1_POCDA</name>